<dbReference type="RefSeq" id="WP_109724191.1">
    <property type="nucleotide sequence ID" value="NZ_MSZV01000010.1"/>
</dbReference>
<dbReference type="InterPro" id="IPR001447">
    <property type="entry name" value="Arylamine_N-AcTrfase"/>
</dbReference>
<dbReference type="GO" id="GO:0016407">
    <property type="term" value="F:acetyltransferase activity"/>
    <property type="evidence" value="ECO:0007669"/>
    <property type="project" value="InterPro"/>
</dbReference>
<dbReference type="AlphaFoldDB" id="A0A316I4H3"/>
<gene>
    <name evidence="3" type="ORF">C7456_10998</name>
</gene>
<keyword evidence="4" id="KW-1185">Reference proteome</keyword>
<dbReference type="Pfam" id="PF00797">
    <property type="entry name" value="Acetyltransf_2"/>
    <property type="match status" value="1"/>
</dbReference>
<sequence length="270" mass="29893">MRFALDLDAYLHRIGHAGPAAPDLATLRALALAHAMAIPYENLDPLLGLPVDLDPAALEDKLVHGGRGGYCFEHNLLFAEALRAVGFAPVGLIARVLWNRPEDAVTAQTHMLLRVPLDGADWLVDVGFGSMTLTGALRLAPDAAQATPHGPFRLLRQGDGWRMQAQVLGEWRSLYRFDLHPCERIDYEVSNHYVSTHPQSQFVQTLAAARCTPDARLALRNREFAVHPLGGATERCTLARPEQILHVLESEFRIRLPRHPGLERRLAALP</sequence>
<dbReference type="PANTHER" id="PTHR11786:SF0">
    <property type="entry name" value="ARYLAMINE N-ACETYLTRANSFERASE 4-RELATED"/>
    <property type="match status" value="1"/>
</dbReference>
<protein>
    <submittedName>
        <fullName evidence="3">N-hydroxyarylamine O-acetyltransferase</fullName>
    </submittedName>
</protein>
<dbReference type="InterPro" id="IPR038765">
    <property type="entry name" value="Papain-like_cys_pep_sf"/>
</dbReference>
<dbReference type="OrthoDB" id="7181050at2"/>
<keyword evidence="3" id="KW-0808">Transferase</keyword>
<comment type="similarity">
    <text evidence="1 2">Belongs to the arylamine N-acetyltransferase family.</text>
</comment>
<name>A0A316I4H3_9GAMM</name>
<evidence type="ECO:0000313" key="4">
    <source>
        <dbReference type="Proteomes" id="UP000245812"/>
    </source>
</evidence>
<proteinExistence type="inferred from homology"/>
<evidence type="ECO:0000256" key="1">
    <source>
        <dbReference type="ARBA" id="ARBA00006547"/>
    </source>
</evidence>
<dbReference type="SUPFAM" id="SSF54001">
    <property type="entry name" value="Cysteine proteinases"/>
    <property type="match status" value="1"/>
</dbReference>
<evidence type="ECO:0000313" key="3">
    <source>
        <dbReference type="EMBL" id="PWK85324.1"/>
    </source>
</evidence>
<evidence type="ECO:0000256" key="2">
    <source>
        <dbReference type="RuleBase" id="RU003452"/>
    </source>
</evidence>
<organism evidence="3 4">
    <name type="scientific">Fulvimonas soli</name>
    <dbReference type="NCBI Taxonomy" id="155197"/>
    <lineage>
        <taxon>Bacteria</taxon>
        <taxon>Pseudomonadati</taxon>
        <taxon>Pseudomonadota</taxon>
        <taxon>Gammaproteobacteria</taxon>
        <taxon>Lysobacterales</taxon>
        <taxon>Rhodanobacteraceae</taxon>
        <taxon>Fulvimonas</taxon>
    </lineage>
</organism>
<dbReference type="Proteomes" id="UP000245812">
    <property type="component" value="Unassembled WGS sequence"/>
</dbReference>
<dbReference type="EMBL" id="QGHC01000009">
    <property type="protein sequence ID" value="PWK85324.1"/>
    <property type="molecule type" value="Genomic_DNA"/>
</dbReference>
<dbReference type="Gene3D" id="3.30.2140.10">
    <property type="entry name" value="Arylamine N-acetyltransferase"/>
    <property type="match status" value="1"/>
</dbReference>
<dbReference type="PANTHER" id="PTHR11786">
    <property type="entry name" value="N-HYDROXYARYLAMINE O-ACETYLTRANSFERASE"/>
    <property type="match status" value="1"/>
</dbReference>
<accession>A0A316I4H3</accession>
<comment type="caution">
    <text evidence="3">The sequence shown here is derived from an EMBL/GenBank/DDBJ whole genome shotgun (WGS) entry which is preliminary data.</text>
</comment>
<dbReference type="Gene3D" id="2.40.128.150">
    <property type="entry name" value="Cysteine proteinases"/>
    <property type="match status" value="1"/>
</dbReference>
<reference evidence="3 4" key="1">
    <citation type="submission" date="2018-05" db="EMBL/GenBank/DDBJ databases">
        <title>Genomic Encyclopedia of Type Strains, Phase IV (KMG-IV): sequencing the most valuable type-strain genomes for metagenomic binning, comparative biology and taxonomic classification.</title>
        <authorList>
            <person name="Goeker M."/>
        </authorList>
    </citation>
    <scope>NUCLEOTIDE SEQUENCE [LARGE SCALE GENOMIC DNA]</scope>
    <source>
        <strain evidence="3 4">DSM 14263</strain>
    </source>
</reference>
<dbReference type="PRINTS" id="PR01543">
    <property type="entry name" value="ANATRNSFRASE"/>
</dbReference>